<dbReference type="PRINTS" id="PR00812">
    <property type="entry name" value="BCTERIALGSPF"/>
</dbReference>
<name>A0A0T5YY68_9GAMM</name>
<evidence type="ECO:0000313" key="13">
    <source>
        <dbReference type="Proteomes" id="UP000051634"/>
    </source>
</evidence>
<feature type="transmembrane region" description="Helical" evidence="8">
    <location>
        <begin position="199"/>
        <end position="217"/>
    </location>
</feature>
<dbReference type="AlphaFoldDB" id="A0A0T5YY68"/>
<keyword evidence="4" id="KW-0997">Cell inner membrane</keyword>
<dbReference type="PANTHER" id="PTHR30012">
    <property type="entry name" value="GENERAL SECRETION PATHWAY PROTEIN"/>
    <property type="match status" value="1"/>
</dbReference>
<dbReference type="EMBL" id="LMXI01000477">
    <property type="protein sequence ID" value="KRT57767.1"/>
    <property type="molecule type" value="Genomic_DNA"/>
</dbReference>
<dbReference type="FunFam" id="1.20.81.30:FF:000001">
    <property type="entry name" value="Type II secretion system protein F"/>
    <property type="match status" value="2"/>
</dbReference>
<feature type="transmembrane region" description="Helical" evidence="8">
    <location>
        <begin position="171"/>
        <end position="192"/>
    </location>
</feature>
<feature type="transmembrane region" description="Helical" evidence="8">
    <location>
        <begin position="223"/>
        <end position="241"/>
    </location>
</feature>
<evidence type="ECO:0000256" key="6">
    <source>
        <dbReference type="ARBA" id="ARBA00022989"/>
    </source>
</evidence>
<dbReference type="InterPro" id="IPR003004">
    <property type="entry name" value="GspF/PilC"/>
</dbReference>
<evidence type="ECO:0000256" key="7">
    <source>
        <dbReference type="ARBA" id="ARBA00023136"/>
    </source>
</evidence>
<evidence type="ECO:0000256" key="5">
    <source>
        <dbReference type="ARBA" id="ARBA00022692"/>
    </source>
</evidence>
<sequence length="405" mass="44384">MPNYFFKAASLDGEVTEGTTEGASREAVVKMIQAQGRVPIRVELSRVSSAGSSRLKPVGLFRRNKDQLLLFTRELSTLLKAGLSLDRSLSLLISVNSDPAFSQVLSALQEKIKGGDSFADALAAQQGIFPDIYISLARAGELGDTLESVMARLADHLERSSELKGSLKSAMIYPIILVIVAIVSIIILLTYVIPQFKELFEGMGAALPLSTAIVLQAGDLLKAYGWIFVSLIVLFVLWIRYQLQRPKGQYRWHRRVLSLPLLGELITKMEVAVFSRTLGTLLQNGIPMVKAMGIVRETLQNRVIADSMDGVINGLKEGTRLTTQLKKAGCFPEFSVQMIGVGEESGELEQMLLHIAEIYDKEVNRSIKQSLAILEPMLILFLGVIVAGVIMSILVAIMGINQLVI</sequence>
<evidence type="ECO:0000256" key="2">
    <source>
        <dbReference type="ARBA" id="ARBA00005745"/>
    </source>
</evidence>
<evidence type="ECO:0000256" key="8">
    <source>
        <dbReference type="SAM" id="Phobius"/>
    </source>
</evidence>
<evidence type="ECO:0000256" key="1">
    <source>
        <dbReference type="ARBA" id="ARBA00004429"/>
    </source>
</evidence>
<keyword evidence="7 8" id="KW-0472">Membrane</keyword>
<keyword evidence="13" id="KW-1185">Reference proteome</keyword>
<keyword evidence="6 8" id="KW-1133">Transmembrane helix</keyword>
<accession>A0A0T5YY68</accession>
<feature type="domain" description="Type II secretion system protein GspF" evidence="9">
    <location>
        <begin position="71"/>
        <end position="194"/>
    </location>
</feature>
<dbReference type="OrthoDB" id="9805682at2"/>
<evidence type="ECO:0000313" key="11">
    <source>
        <dbReference type="EMBL" id="KRT57767.1"/>
    </source>
</evidence>
<evidence type="ECO:0000313" key="12">
    <source>
        <dbReference type="Proteomes" id="UP000051276"/>
    </source>
</evidence>
<feature type="domain" description="Type II secretion system protein GspF" evidence="9">
    <location>
        <begin position="274"/>
        <end position="395"/>
    </location>
</feature>
<comment type="caution">
    <text evidence="10">The sequence shown here is derived from an EMBL/GenBank/DDBJ whole genome shotgun (WGS) entry which is preliminary data.</text>
</comment>
<dbReference type="Proteomes" id="UP000051634">
    <property type="component" value="Unassembled WGS sequence"/>
</dbReference>
<dbReference type="PANTHER" id="PTHR30012:SF0">
    <property type="entry name" value="TYPE II SECRETION SYSTEM PROTEIN F-RELATED"/>
    <property type="match status" value="1"/>
</dbReference>
<dbReference type="EMBL" id="LDXT01000077">
    <property type="protein sequence ID" value="KRT55563.1"/>
    <property type="molecule type" value="Genomic_DNA"/>
</dbReference>
<dbReference type="Proteomes" id="UP000051276">
    <property type="component" value="Unassembled WGS sequence"/>
</dbReference>
<comment type="subcellular location">
    <subcellularLocation>
        <location evidence="1">Cell inner membrane</location>
        <topology evidence="1">Multi-pass membrane protein</topology>
    </subcellularLocation>
</comment>
<evidence type="ECO:0000256" key="3">
    <source>
        <dbReference type="ARBA" id="ARBA00022475"/>
    </source>
</evidence>
<gene>
    <name evidence="10" type="ORF">Ga0074115_12039</name>
    <name evidence="11" type="ORF">Ga0076813_12177</name>
</gene>
<comment type="similarity">
    <text evidence="2">Belongs to the GSP F family.</text>
</comment>
<keyword evidence="3" id="KW-1003">Cell membrane</keyword>
<reference evidence="12 13" key="1">
    <citation type="submission" date="2015-11" db="EMBL/GenBank/DDBJ databases">
        <title>The genome of Candidatus Endoriftia persephone in Ridgeia piscesae and population structure of the North Eastern Pacific vestimentiferan symbionts.</title>
        <authorList>
            <person name="Perez M."/>
            <person name="Juniper K.S."/>
        </authorList>
    </citation>
    <scope>NUCLEOTIDE SEQUENCE [LARGE SCALE GENOMIC DNA]</scope>
    <source>
        <strain evidence="11">Ind10</strain>
        <strain evidence="10">Ind11</strain>
    </source>
</reference>
<dbReference type="RefSeq" id="WP_057955553.1">
    <property type="nucleotide sequence ID" value="NZ_KQ556883.1"/>
</dbReference>
<dbReference type="GO" id="GO:0005886">
    <property type="term" value="C:plasma membrane"/>
    <property type="evidence" value="ECO:0007669"/>
    <property type="project" value="UniProtKB-SubCell"/>
</dbReference>
<keyword evidence="5 8" id="KW-0812">Transmembrane</keyword>
<dbReference type="PATRIC" id="fig|54398.3.peg.2256"/>
<evidence type="ECO:0000259" key="9">
    <source>
        <dbReference type="Pfam" id="PF00482"/>
    </source>
</evidence>
<dbReference type="Gene3D" id="1.20.81.30">
    <property type="entry name" value="Type II secretion system (T2SS), domain F"/>
    <property type="match status" value="2"/>
</dbReference>
<proteinExistence type="inferred from homology"/>
<evidence type="ECO:0000256" key="4">
    <source>
        <dbReference type="ARBA" id="ARBA00022519"/>
    </source>
</evidence>
<organism evidence="10 13">
    <name type="scientific">endosymbiont of Ridgeia piscesae</name>
    <dbReference type="NCBI Taxonomy" id="54398"/>
    <lineage>
        <taxon>Bacteria</taxon>
        <taxon>Pseudomonadati</taxon>
        <taxon>Pseudomonadota</taxon>
        <taxon>Gammaproteobacteria</taxon>
        <taxon>sulfur-oxidizing symbionts</taxon>
    </lineage>
</organism>
<dbReference type="Pfam" id="PF00482">
    <property type="entry name" value="T2SSF"/>
    <property type="match status" value="2"/>
</dbReference>
<protein>
    <submittedName>
        <fullName evidence="10">Type II secretion system protein F (GspF)</fullName>
    </submittedName>
</protein>
<dbReference type="InterPro" id="IPR018076">
    <property type="entry name" value="T2SS_GspF_dom"/>
</dbReference>
<evidence type="ECO:0000313" key="10">
    <source>
        <dbReference type="EMBL" id="KRT55563.1"/>
    </source>
</evidence>
<feature type="transmembrane region" description="Helical" evidence="8">
    <location>
        <begin position="378"/>
        <end position="400"/>
    </location>
</feature>
<dbReference type="STRING" id="54398.Ga0074115_12039"/>
<dbReference type="InterPro" id="IPR042094">
    <property type="entry name" value="T2SS_GspF_sf"/>
</dbReference>